<feature type="compositionally biased region" description="Pro residues" evidence="1">
    <location>
        <begin position="175"/>
        <end position="189"/>
    </location>
</feature>
<proteinExistence type="predicted"/>
<evidence type="ECO:0000313" key="2">
    <source>
        <dbReference type="EMBL" id="MCO5976367.1"/>
    </source>
</evidence>
<evidence type="ECO:0000313" key="3">
    <source>
        <dbReference type="Proteomes" id="UP001204851"/>
    </source>
</evidence>
<sequence length="189" mass="19565">MKRSTWGGSQARIACAGLLLVLLGGLGMVALASAQGLPPPGPRAMPMPGPGAPVLGGLLHCDRLPPELALTAAQQGQLQAIAEGLHADQVQQREADRALADRWATLLAAQTVDAQAAEALRAQMEQAHDKMSRRLLKATLDAAEVLTPAQRAQLVLLSKAPAADGGHGDLGEGPWPDPPSMPPPPHLVP</sequence>
<dbReference type="Proteomes" id="UP001204851">
    <property type="component" value="Unassembled WGS sequence"/>
</dbReference>
<name>A0ABT1BJI9_9BURK</name>
<dbReference type="CDD" id="cd09916">
    <property type="entry name" value="CpxP_like"/>
    <property type="match status" value="1"/>
</dbReference>
<accession>A0ABT1BJI9</accession>
<dbReference type="RefSeq" id="WP_252768836.1">
    <property type="nucleotide sequence ID" value="NZ_JAMXMC010000003.1"/>
</dbReference>
<feature type="region of interest" description="Disordered" evidence="1">
    <location>
        <begin position="163"/>
        <end position="189"/>
    </location>
</feature>
<keyword evidence="3" id="KW-1185">Reference proteome</keyword>
<dbReference type="InterPro" id="IPR025961">
    <property type="entry name" value="Metal_resist"/>
</dbReference>
<reference evidence="2 3" key="1">
    <citation type="submission" date="2022-06" db="EMBL/GenBank/DDBJ databases">
        <title>Ideonella sp. NS12-5 Genome sequencing and assembly.</title>
        <authorList>
            <person name="Jung Y."/>
        </authorList>
    </citation>
    <scope>NUCLEOTIDE SEQUENCE [LARGE SCALE GENOMIC DNA]</scope>
    <source>
        <strain evidence="2 3">NS12-5</strain>
    </source>
</reference>
<evidence type="ECO:0000256" key="1">
    <source>
        <dbReference type="SAM" id="MobiDB-lite"/>
    </source>
</evidence>
<dbReference type="Pfam" id="PF13801">
    <property type="entry name" value="Metal_resist"/>
    <property type="match status" value="1"/>
</dbReference>
<gene>
    <name evidence="2" type="ORF">M0L44_06495</name>
</gene>
<dbReference type="EMBL" id="JAMXMC010000003">
    <property type="protein sequence ID" value="MCO5976367.1"/>
    <property type="molecule type" value="Genomic_DNA"/>
</dbReference>
<protein>
    <submittedName>
        <fullName evidence="2">Spy/CpxP family protein refolding chaperone</fullName>
    </submittedName>
</protein>
<organism evidence="2 3">
    <name type="scientific">Ideonella oryzae</name>
    <dbReference type="NCBI Taxonomy" id="2937441"/>
    <lineage>
        <taxon>Bacteria</taxon>
        <taxon>Pseudomonadati</taxon>
        <taxon>Pseudomonadota</taxon>
        <taxon>Betaproteobacteria</taxon>
        <taxon>Burkholderiales</taxon>
        <taxon>Sphaerotilaceae</taxon>
        <taxon>Ideonella</taxon>
    </lineage>
</organism>
<dbReference type="InterPro" id="IPR012899">
    <property type="entry name" value="LTXXQ"/>
</dbReference>
<comment type="caution">
    <text evidence="2">The sequence shown here is derived from an EMBL/GenBank/DDBJ whole genome shotgun (WGS) entry which is preliminary data.</text>
</comment>
<dbReference type="Gene3D" id="1.20.120.1490">
    <property type="match status" value="1"/>
</dbReference>